<dbReference type="AlphaFoldDB" id="A0A1J5TAK4"/>
<organism evidence="2">
    <name type="scientific">mine drainage metagenome</name>
    <dbReference type="NCBI Taxonomy" id="410659"/>
    <lineage>
        <taxon>unclassified sequences</taxon>
        <taxon>metagenomes</taxon>
        <taxon>ecological metagenomes</taxon>
    </lineage>
</organism>
<reference evidence="2" key="1">
    <citation type="submission" date="2016-10" db="EMBL/GenBank/DDBJ databases">
        <title>Sequence of Gallionella enrichment culture.</title>
        <authorList>
            <person name="Poehlein A."/>
            <person name="Muehling M."/>
            <person name="Daniel R."/>
        </authorList>
    </citation>
    <scope>NUCLEOTIDE SEQUENCE</scope>
</reference>
<dbReference type="EMBL" id="MLJW01000005">
    <property type="protein sequence ID" value="OIR17155.1"/>
    <property type="molecule type" value="Genomic_DNA"/>
</dbReference>
<feature type="region of interest" description="Disordered" evidence="1">
    <location>
        <begin position="22"/>
        <end position="58"/>
    </location>
</feature>
<proteinExistence type="predicted"/>
<evidence type="ECO:0000313" key="2">
    <source>
        <dbReference type="EMBL" id="OIR17155.1"/>
    </source>
</evidence>
<accession>A0A1J5TAK4</accession>
<protein>
    <submittedName>
        <fullName evidence="2">Uncharacterized protein</fullName>
    </submittedName>
</protein>
<evidence type="ECO:0000256" key="1">
    <source>
        <dbReference type="SAM" id="MobiDB-lite"/>
    </source>
</evidence>
<comment type="caution">
    <text evidence="2">The sequence shown here is derived from an EMBL/GenBank/DDBJ whole genome shotgun (WGS) entry which is preliminary data.</text>
</comment>
<gene>
    <name evidence="2" type="ORF">GALL_21760</name>
</gene>
<name>A0A1J5TAK4_9ZZZZ</name>
<sequence length="58" mass="6245">MAAYGTTGVLAEAEVAEPNCLQVHHDQSTIREITMGSKDKRKESKGKKPQPKPVPAGK</sequence>